<dbReference type="SUPFAM" id="SSF48452">
    <property type="entry name" value="TPR-like"/>
    <property type="match status" value="6"/>
</dbReference>
<dbReference type="PANTHER" id="PTHR19959:SF119">
    <property type="entry name" value="FUNGAL LIPASE-LIKE DOMAIN-CONTAINING PROTEIN"/>
    <property type="match status" value="1"/>
</dbReference>
<dbReference type="EMBL" id="CP029189">
    <property type="protein sequence ID" value="QES53003.1"/>
    <property type="molecule type" value="Genomic_DNA"/>
</dbReference>
<evidence type="ECO:0008006" key="4">
    <source>
        <dbReference type="Google" id="ProtNLM"/>
    </source>
</evidence>
<dbReference type="RefSeq" id="WP_150255401.1">
    <property type="nucleotide sequence ID" value="NZ_CP029189.1"/>
</dbReference>
<evidence type="ECO:0000256" key="1">
    <source>
        <dbReference type="SAM" id="MobiDB-lite"/>
    </source>
</evidence>
<dbReference type="SMART" id="SM00028">
    <property type="entry name" value="TPR"/>
    <property type="match status" value="13"/>
</dbReference>
<proteinExistence type="predicted"/>
<dbReference type="SUPFAM" id="SSF52540">
    <property type="entry name" value="P-loop containing nucleoside triphosphate hydrolases"/>
    <property type="match status" value="1"/>
</dbReference>
<dbReference type="InterPro" id="IPR019734">
    <property type="entry name" value="TPR_rpt"/>
</dbReference>
<dbReference type="InterPro" id="IPR027417">
    <property type="entry name" value="P-loop_NTPase"/>
</dbReference>
<dbReference type="Proteomes" id="UP000324101">
    <property type="component" value="Chromosome"/>
</dbReference>
<accession>A0A5P2DE44</accession>
<protein>
    <recommendedName>
        <fullName evidence="4">Tetratricopeptide repeat protein</fullName>
    </recommendedName>
</protein>
<organism evidence="2 3">
    <name type="scientific">Streptomyces venezuelae</name>
    <dbReference type="NCBI Taxonomy" id="54571"/>
    <lineage>
        <taxon>Bacteria</taxon>
        <taxon>Bacillati</taxon>
        <taxon>Actinomycetota</taxon>
        <taxon>Actinomycetes</taxon>
        <taxon>Kitasatosporales</taxon>
        <taxon>Streptomycetaceae</taxon>
        <taxon>Streptomyces</taxon>
    </lineage>
</organism>
<evidence type="ECO:0000313" key="2">
    <source>
        <dbReference type="EMBL" id="QES53003.1"/>
    </source>
</evidence>
<dbReference type="OrthoDB" id="3218567at2"/>
<dbReference type="InterPro" id="IPR011990">
    <property type="entry name" value="TPR-like_helical_dom_sf"/>
</dbReference>
<sequence>MSTAWRRWASNDPRALIEYVQRRRQGESTRGTPADLLGTSMPAPGVDPPLTRARSLYQAFAACGIQYADEPTTSDPGRQTIRPPDQVLSRPRHGTCLDLAVVFAGACLDAGLHPLLIVLAGARPGDPAHALVAVWLDGNWSNRAHRDYRSDEDGPDWTTLPRDFIDQLMDDEDSPGAFLALDVTGVASRAGAGDPRRREQQSWAQSVAYGAEILREAAGDRWKVTIDVGLGYEHIEPHPLPYRPGTDVLAPPYLPVPSDSNDSGPLKLLWARHDSIQFHPRDELDFLRGWFQAPDPIGPRTRIALLHGVGGAGKTRLAAELAHQLSGANWYAGFLVRDPDPRDRAWLSEVASPLLVVVDYVEDRKSADVINVLRTLREREAPTCLLLTARTVSGWWEEEIAVALKEDGHPYVLHDSALAARHPRQTGVYRAALRSFGGSPSAAMGHQLPSDPHSGRWTTLDLVMLAWLAVRSGDTGGVPESEEKLYEKILDHELGYWVRTYRSQIGRPSNRTRGILREAGACLSLLAPREERLDHSLKAIAELAADAGRRDEIAALFADLLPSAPEDGTLAVRPDPLGSHLASGVFGTNRALLRDCLTAADEEEQLNACVSVSRFSRADDGSAAADIAQTALNTVPDLWRPALSVAAAQGGVFVRALEQLAAAEGTPLPLAELAATVPTGHSTLRGLALIATERSEPDNGVDGSEEARAARAVWLNNLSVRQGETGDHNAALASVTEATDLYRTLAEADRAAFLSDLAMSLNNLSIQQGSTGDHNAALASITEATGLYRTLAQADSAAFLPYLAASLNNLSIQQSETGDRNTALASITEAVRIRRTLAQADPAAFLPDLAGSLNNLSNQQSNTGDRNAALASVTEATGLHRTLAQANPAAFLPDLAGSLNNLSIQQGAAGDRTAALASITEATGLHRTLAQANPAAFLPDLAASLNNLSVRQSETGDRTAALASAIEATGLHRTLAQANPAAFLPELAGSLSNLSNRQSESGDRHAALASITEATGLHRTLAQTNPAAFLPDLAGSLNNLSIQQSDTGDRHAALASIIEATDLYRTLAQANPGAFLPDLARSLNNLSNRQSETGDRNAALASITEATGLHRTLAQANPAAFLPELAASLNNLSNQQSDSGDRHAALASVTEATGLYRTLADADPAAFLPDLAAALNNLSIQQSDTGDRNAALTSITEAVRIRRTLAQANPAAFLPHLARSLNNLSNRQSDTGDRNAALTSITEATDLYRTLAEANPGAFLPDLAGSLNNLSIQQGDTGDRNAALASITEAVRIRRTLAQANPAAFLPHLAGSLNNLSNQQSETGHPNAALTSITEATGLYRTLAQANPAAFLPDLSMSLNNLSIQQSSTGDHNAALASITEAVRIRRTLAQANPGAFLPHLAGSLNFLSIQQSETGDRSAALASITEAVRIRRTLAQANPAAFLPHLAASLNSLLNQQHEESLDEALRISDLAISELPSGPQAELLVSRAQWRHAHDDHAGAAADLLSAARRADETTDAAWAGRCRRAVRSLVEALGRDSFWGLAPDQAHPDLPAWAQDELPSETTDRLSGWLSARSWTEQSTFLRQNYLSLSASEGRDTLALVRELFPEVTVLRDLSEVLAAAGERGLDQVLEELGSLHARADLVSEWLATPTWPEDLEFLIRHPQLTDDPLVRELLASQSHDPASHQHLAILQLTDHLDAPDVYDVVIDPSTANDTAMKFIGEGQPELLYPLLVATPALLRMPFVAPYLLAVHALFDTTATGAPLPAAEPSTPSPVGLIAEAAAQASEVQRGAGAARLRRLAERRPEHAPALHELAALLTSPAPEPGSGDD</sequence>
<name>A0A5P2DE44_STRVZ</name>
<evidence type="ECO:0000313" key="3">
    <source>
        <dbReference type="Proteomes" id="UP000324101"/>
    </source>
</evidence>
<feature type="region of interest" description="Disordered" evidence="1">
    <location>
        <begin position="68"/>
        <end position="89"/>
    </location>
</feature>
<dbReference type="PANTHER" id="PTHR19959">
    <property type="entry name" value="KINESIN LIGHT CHAIN"/>
    <property type="match status" value="1"/>
</dbReference>
<feature type="region of interest" description="Disordered" evidence="1">
    <location>
        <begin position="21"/>
        <end position="41"/>
    </location>
</feature>
<gene>
    <name evidence="2" type="ORF">DEJ51_00940</name>
</gene>
<dbReference type="Gene3D" id="1.25.40.10">
    <property type="entry name" value="Tetratricopeptide repeat domain"/>
    <property type="match status" value="5"/>
</dbReference>
<reference evidence="2 3" key="1">
    <citation type="submission" date="2018-05" db="EMBL/GenBank/DDBJ databases">
        <title>Streptomyces venezuelae.</title>
        <authorList>
            <person name="Kim W."/>
            <person name="Lee N."/>
            <person name="Cho B.-K."/>
        </authorList>
    </citation>
    <scope>NUCLEOTIDE SEQUENCE [LARGE SCALE GENOMIC DNA]</scope>
    <source>
        <strain evidence="2 3">ATCC 21018</strain>
    </source>
</reference>